<dbReference type="Proteomes" id="UP000886523">
    <property type="component" value="Unassembled WGS sequence"/>
</dbReference>
<gene>
    <name evidence="1" type="ORF">BS47DRAFT_1307239</name>
</gene>
<accession>A0A9P6DN87</accession>
<evidence type="ECO:0000313" key="2">
    <source>
        <dbReference type="Proteomes" id="UP000886523"/>
    </source>
</evidence>
<comment type="caution">
    <text evidence="1">The sequence shown here is derived from an EMBL/GenBank/DDBJ whole genome shotgun (WGS) entry which is preliminary data.</text>
</comment>
<dbReference type="OrthoDB" id="2800877at2759"/>
<evidence type="ECO:0000313" key="1">
    <source>
        <dbReference type="EMBL" id="KAF9505029.1"/>
    </source>
</evidence>
<reference evidence="1" key="1">
    <citation type="journal article" date="2020" name="Nat. Commun.">
        <title>Large-scale genome sequencing of mycorrhizal fungi provides insights into the early evolution of symbiotic traits.</title>
        <authorList>
            <person name="Miyauchi S."/>
            <person name="Kiss E."/>
            <person name="Kuo A."/>
            <person name="Drula E."/>
            <person name="Kohler A."/>
            <person name="Sanchez-Garcia M."/>
            <person name="Morin E."/>
            <person name="Andreopoulos B."/>
            <person name="Barry K.W."/>
            <person name="Bonito G."/>
            <person name="Buee M."/>
            <person name="Carver A."/>
            <person name="Chen C."/>
            <person name="Cichocki N."/>
            <person name="Clum A."/>
            <person name="Culley D."/>
            <person name="Crous P.W."/>
            <person name="Fauchery L."/>
            <person name="Girlanda M."/>
            <person name="Hayes R.D."/>
            <person name="Keri Z."/>
            <person name="LaButti K."/>
            <person name="Lipzen A."/>
            <person name="Lombard V."/>
            <person name="Magnuson J."/>
            <person name="Maillard F."/>
            <person name="Murat C."/>
            <person name="Nolan M."/>
            <person name="Ohm R.A."/>
            <person name="Pangilinan J."/>
            <person name="Pereira M.F."/>
            <person name="Perotto S."/>
            <person name="Peter M."/>
            <person name="Pfister S."/>
            <person name="Riley R."/>
            <person name="Sitrit Y."/>
            <person name="Stielow J.B."/>
            <person name="Szollosi G."/>
            <person name="Zifcakova L."/>
            <person name="Stursova M."/>
            <person name="Spatafora J.W."/>
            <person name="Tedersoo L."/>
            <person name="Vaario L.M."/>
            <person name="Yamada A."/>
            <person name="Yan M."/>
            <person name="Wang P."/>
            <person name="Xu J."/>
            <person name="Bruns T."/>
            <person name="Baldrian P."/>
            <person name="Vilgalys R."/>
            <person name="Dunand C."/>
            <person name="Henrissat B."/>
            <person name="Grigoriev I.V."/>
            <person name="Hibbett D."/>
            <person name="Nagy L.G."/>
            <person name="Martin F.M."/>
        </authorList>
    </citation>
    <scope>NUCLEOTIDE SEQUENCE</scope>
    <source>
        <strain evidence="1">UP504</strain>
    </source>
</reference>
<sequence>MVYSFAANIGSYISDDWCLVHRLLDFRHLDIGDHRGVAAACKFADAMSKRGLLAR</sequence>
<dbReference type="AlphaFoldDB" id="A0A9P6DN87"/>
<organism evidence="1 2">
    <name type="scientific">Hydnum rufescens UP504</name>
    <dbReference type="NCBI Taxonomy" id="1448309"/>
    <lineage>
        <taxon>Eukaryota</taxon>
        <taxon>Fungi</taxon>
        <taxon>Dikarya</taxon>
        <taxon>Basidiomycota</taxon>
        <taxon>Agaricomycotina</taxon>
        <taxon>Agaricomycetes</taxon>
        <taxon>Cantharellales</taxon>
        <taxon>Hydnaceae</taxon>
        <taxon>Hydnum</taxon>
    </lineage>
</organism>
<proteinExistence type="predicted"/>
<dbReference type="EMBL" id="MU129177">
    <property type="protein sequence ID" value="KAF9505029.1"/>
    <property type="molecule type" value="Genomic_DNA"/>
</dbReference>
<protein>
    <submittedName>
        <fullName evidence="1">Uncharacterized protein</fullName>
    </submittedName>
</protein>
<keyword evidence="2" id="KW-1185">Reference proteome</keyword>
<name>A0A9P6DN87_9AGAM</name>